<dbReference type="SUPFAM" id="SSF111148">
    <property type="entry name" value="YggX-like"/>
    <property type="match status" value="1"/>
</dbReference>
<protein>
    <recommendedName>
        <fullName evidence="2">Probable Fe(2+)-trafficking protein</fullName>
    </recommendedName>
</protein>
<dbReference type="HAMAP" id="MF_00686">
    <property type="entry name" value="Fe_traffic_YggX"/>
    <property type="match status" value="1"/>
</dbReference>
<gene>
    <name evidence="3" type="ORF">SIN8267_03040</name>
</gene>
<evidence type="ECO:0000256" key="1">
    <source>
        <dbReference type="ARBA" id="ARBA00023004"/>
    </source>
</evidence>
<dbReference type="PANTHER" id="PTHR36965:SF1">
    <property type="entry name" value="FE(2+)-TRAFFICKING PROTEIN-RELATED"/>
    <property type="match status" value="1"/>
</dbReference>
<name>A0ABM9AIL5_9GAMM</name>
<dbReference type="InterPro" id="IPR036766">
    <property type="entry name" value="Fe_traffick_prot_YggX_sf"/>
</dbReference>
<keyword evidence="1 2" id="KW-0408">Iron</keyword>
<dbReference type="InterPro" id="IPR007457">
    <property type="entry name" value="Fe_traffick_prot_YggX"/>
</dbReference>
<proteinExistence type="inferred from homology"/>
<dbReference type="NCBIfam" id="NF003817">
    <property type="entry name" value="PRK05408.1"/>
    <property type="match status" value="1"/>
</dbReference>
<evidence type="ECO:0000313" key="3">
    <source>
        <dbReference type="EMBL" id="CAH0992901.1"/>
    </source>
</evidence>
<evidence type="ECO:0000313" key="4">
    <source>
        <dbReference type="Proteomes" id="UP000838100"/>
    </source>
</evidence>
<dbReference type="Pfam" id="PF04362">
    <property type="entry name" value="Iron_traffic"/>
    <property type="match status" value="1"/>
</dbReference>
<dbReference type="Proteomes" id="UP000838100">
    <property type="component" value="Unassembled WGS sequence"/>
</dbReference>
<dbReference type="PANTHER" id="PTHR36965">
    <property type="entry name" value="FE(2+)-TRAFFICKING PROTEIN-RELATED"/>
    <property type="match status" value="1"/>
</dbReference>
<evidence type="ECO:0000256" key="2">
    <source>
        <dbReference type="HAMAP-Rule" id="MF_00686"/>
    </source>
</evidence>
<dbReference type="EMBL" id="CAKLPX010000004">
    <property type="protein sequence ID" value="CAH0992901.1"/>
    <property type="molecule type" value="Genomic_DNA"/>
</dbReference>
<comment type="similarity">
    <text evidence="2">Belongs to the Fe(2+)-trafficking protein family.</text>
</comment>
<comment type="function">
    <text evidence="2">Could be a mediator in iron transactions between iron acquisition and iron-requiring processes, such as synthesis and/or repair of Fe-S clusters in biosynthetic enzymes.</text>
</comment>
<dbReference type="PIRSF" id="PIRSF029827">
    <property type="entry name" value="Fe_traffic_YggX"/>
    <property type="match status" value="1"/>
</dbReference>
<dbReference type="Gene3D" id="1.10.3880.10">
    <property type="entry name" value="Fe(II) trafficking protein YggX"/>
    <property type="match status" value="1"/>
</dbReference>
<dbReference type="RefSeq" id="WP_237445588.1">
    <property type="nucleotide sequence ID" value="NZ_CAKLPX010000004.1"/>
</dbReference>
<accession>A0ABM9AIL5</accession>
<reference evidence="3" key="1">
    <citation type="submission" date="2021-12" db="EMBL/GenBank/DDBJ databases">
        <authorList>
            <person name="Rodrigo-Torres L."/>
            <person name="Arahal R. D."/>
            <person name="Lucena T."/>
        </authorList>
    </citation>
    <scope>NUCLEOTIDE SEQUENCE</scope>
    <source>
        <strain evidence="3">CECT 8267</strain>
    </source>
</reference>
<sequence length="90" mass="10472">MSNTVVCRKYQQELEAMARPPYPGPKGLKIFETVSKKAWMEWLGLQTMLINEKQLNVLDPSTKVFLDEQLEKFLSNEQIEKIEGYVPPEK</sequence>
<comment type="caution">
    <text evidence="3">The sequence shown here is derived from an EMBL/GenBank/DDBJ whole genome shotgun (WGS) entry which is preliminary data.</text>
</comment>
<organism evidence="3 4">
    <name type="scientific">Sinobacterium norvegicum</name>
    <dbReference type="NCBI Taxonomy" id="1641715"/>
    <lineage>
        <taxon>Bacteria</taxon>
        <taxon>Pseudomonadati</taxon>
        <taxon>Pseudomonadota</taxon>
        <taxon>Gammaproteobacteria</taxon>
        <taxon>Cellvibrionales</taxon>
        <taxon>Spongiibacteraceae</taxon>
        <taxon>Sinobacterium</taxon>
    </lineage>
</organism>
<keyword evidence="4" id="KW-1185">Reference proteome</keyword>